<dbReference type="GO" id="GO:0006412">
    <property type="term" value="P:translation"/>
    <property type="evidence" value="ECO:0007669"/>
    <property type="project" value="UniProtKB-UniRule"/>
</dbReference>
<comment type="similarity">
    <text evidence="1 8 9">Belongs to the universal ribosomal protein uS8 family.</text>
</comment>
<accession>A0A099F592</accession>
<dbReference type="GO" id="GO:0019843">
    <property type="term" value="F:rRNA binding"/>
    <property type="evidence" value="ECO:0007669"/>
    <property type="project" value="UniProtKB-UniRule"/>
</dbReference>
<dbReference type="Pfam" id="PF00410">
    <property type="entry name" value="Ribosomal_S8"/>
    <property type="match status" value="1"/>
</dbReference>
<sequence length="132" mass="14346">MNMNDPLGDMLTRIRNAQMRGKSTVRTPASKLRAWVLDVLKAEGYIRGYEAVTTDAGHNELEISLKYFEGAPVIRELARVSKPGRRVYAGAREIPQVRNGLGVSIVSTPKGVMSDAAARNANVGGEVLCTVF</sequence>
<evidence type="ECO:0000256" key="9">
    <source>
        <dbReference type="RuleBase" id="RU003660"/>
    </source>
</evidence>
<evidence type="ECO:0000256" key="7">
    <source>
        <dbReference type="ARBA" id="ARBA00046740"/>
    </source>
</evidence>
<evidence type="ECO:0000313" key="13">
    <source>
        <dbReference type="Proteomes" id="UP000182312"/>
    </source>
</evidence>
<dbReference type="Gene3D" id="3.30.1370.30">
    <property type="match status" value="1"/>
</dbReference>
<reference evidence="10 12" key="1">
    <citation type="submission" date="2014-09" db="EMBL/GenBank/DDBJ databases">
        <authorList>
            <person name="McGinnis J.M."/>
            <person name="Wolfgang W.J."/>
        </authorList>
    </citation>
    <scope>NUCLEOTIDE SEQUENCE [LARGE SCALE GENOMIC DNA]</scope>
    <source>
        <strain evidence="10 12">JCM 14014</strain>
    </source>
</reference>
<dbReference type="Proteomes" id="UP000029846">
    <property type="component" value="Unassembled WGS sequence"/>
</dbReference>
<evidence type="ECO:0000256" key="1">
    <source>
        <dbReference type="ARBA" id="ARBA00006471"/>
    </source>
</evidence>
<reference evidence="10 12" key="2">
    <citation type="submission" date="2014-10" db="EMBL/GenBank/DDBJ databases">
        <title>Paracoccus sanguinis sp. nov., isolated from clinical specimens of New York State patients.</title>
        <authorList>
            <person name="Mingle L.A."/>
            <person name="Cole J.A."/>
            <person name="Lapierre P."/>
            <person name="Musser K.A."/>
        </authorList>
    </citation>
    <scope>NUCLEOTIDE SEQUENCE [LARGE SCALE GENOMIC DNA]</scope>
    <source>
        <strain evidence="10 12">JCM 14014</strain>
    </source>
</reference>
<dbReference type="NCBIfam" id="NF001109">
    <property type="entry name" value="PRK00136.1"/>
    <property type="match status" value="1"/>
</dbReference>
<dbReference type="InterPro" id="IPR035987">
    <property type="entry name" value="Ribosomal_uS8_sf"/>
</dbReference>
<dbReference type="SUPFAM" id="SSF56047">
    <property type="entry name" value="Ribosomal protein S8"/>
    <property type="match status" value="1"/>
</dbReference>
<dbReference type="HAMAP" id="MF_01302_B">
    <property type="entry name" value="Ribosomal_uS8_B"/>
    <property type="match status" value="1"/>
</dbReference>
<keyword evidence="2 8" id="KW-0699">rRNA-binding</keyword>
<dbReference type="STRING" id="376733.SAMN04487972_11119"/>
<evidence type="ECO:0000256" key="3">
    <source>
        <dbReference type="ARBA" id="ARBA00022884"/>
    </source>
</evidence>
<keyword evidence="3 8" id="KW-0694">RNA-binding</keyword>
<comment type="function">
    <text evidence="8">One of the primary rRNA binding proteins, it binds directly to 16S rRNA central domain where it helps coordinate assembly of the platform of the 30S subunit.</text>
</comment>
<evidence type="ECO:0000256" key="2">
    <source>
        <dbReference type="ARBA" id="ARBA00022730"/>
    </source>
</evidence>
<dbReference type="GO" id="GO:0003735">
    <property type="term" value="F:structural constituent of ribosome"/>
    <property type="evidence" value="ECO:0007669"/>
    <property type="project" value="InterPro"/>
</dbReference>
<keyword evidence="12" id="KW-1185">Reference proteome</keyword>
<reference evidence="11 13" key="3">
    <citation type="submission" date="2016-10" db="EMBL/GenBank/DDBJ databases">
        <authorList>
            <person name="de Groot N.N."/>
        </authorList>
    </citation>
    <scope>NUCLEOTIDE SEQUENCE [LARGE SCALE GENOMIC DNA]</scope>
    <source>
        <strain evidence="11 13">CGMCC 1.6117</strain>
    </source>
</reference>
<dbReference type="PANTHER" id="PTHR11758">
    <property type="entry name" value="40S RIBOSOMAL PROTEIN S15A"/>
    <property type="match status" value="1"/>
</dbReference>
<evidence type="ECO:0000256" key="8">
    <source>
        <dbReference type="HAMAP-Rule" id="MF_01302"/>
    </source>
</evidence>
<dbReference type="PROSITE" id="PS00053">
    <property type="entry name" value="RIBOSOMAL_S8"/>
    <property type="match status" value="1"/>
</dbReference>
<dbReference type="GO" id="GO:0005737">
    <property type="term" value="C:cytoplasm"/>
    <property type="evidence" value="ECO:0007669"/>
    <property type="project" value="UniProtKB-ARBA"/>
</dbReference>
<dbReference type="InterPro" id="IPR000630">
    <property type="entry name" value="Ribosomal_uS8"/>
</dbReference>
<keyword evidence="5 8" id="KW-0687">Ribonucleoprotein</keyword>
<evidence type="ECO:0000313" key="11">
    <source>
        <dbReference type="EMBL" id="SFA53540.1"/>
    </source>
</evidence>
<protein>
    <recommendedName>
        <fullName evidence="6 8">Small ribosomal subunit protein uS8</fullName>
    </recommendedName>
</protein>
<dbReference type="EMBL" id="JRKN01000004">
    <property type="protein sequence ID" value="KGJ05905.1"/>
    <property type="molecule type" value="Genomic_DNA"/>
</dbReference>
<dbReference type="GO" id="GO:1990904">
    <property type="term" value="C:ribonucleoprotein complex"/>
    <property type="evidence" value="ECO:0007669"/>
    <property type="project" value="UniProtKB-KW"/>
</dbReference>
<name>A0A099F592_9RHOB</name>
<evidence type="ECO:0000256" key="5">
    <source>
        <dbReference type="ARBA" id="ARBA00023274"/>
    </source>
</evidence>
<proteinExistence type="inferred from homology"/>
<dbReference type="OrthoDB" id="9802617at2"/>
<organism evidence="10 12">
    <name type="scientific">Paracoccus halophilus</name>
    <dbReference type="NCBI Taxonomy" id="376733"/>
    <lineage>
        <taxon>Bacteria</taxon>
        <taxon>Pseudomonadati</taxon>
        <taxon>Pseudomonadota</taxon>
        <taxon>Alphaproteobacteria</taxon>
        <taxon>Rhodobacterales</taxon>
        <taxon>Paracoccaceae</taxon>
        <taxon>Paracoccus</taxon>
    </lineage>
</organism>
<evidence type="ECO:0000313" key="10">
    <source>
        <dbReference type="EMBL" id="KGJ05905.1"/>
    </source>
</evidence>
<dbReference type="eggNOG" id="COG0096">
    <property type="taxonomic scope" value="Bacteria"/>
</dbReference>
<dbReference type="FunFam" id="3.30.1370.30:FF:000002">
    <property type="entry name" value="30S ribosomal protein S8"/>
    <property type="match status" value="1"/>
</dbReference>
<dbReference type="EMBL" id="FOJO01000011">
    <property type="protein sequence ID" value="SFA53540.1"/>
    <property type="molecule type" value="Genomic_DNA"/>
</dbReference>
<dbReference type="Proteomes" id="UP000182312">
    <property type="component" value="Unassembled WGS sequence"/>
</dbReference>
<evidence type="ECO:0000256" key="4">
    <source>
        <dbReference type="ARBA" id="ARBA00022980"/>
    </source>
</evidence>
<dbReference type="FunFam" id="3.30.1490.10:FF:000001">
    <property type="entry name" value="30S ribosomal protein S8"/>
    <property type="match status" value="1"/>
</dbReference>
<dbReference type="InterPro" id="IPR047863">
    <property type="entry name" value="Ribosomal_uS8_CS"/>
</dbReference>
<gene>
    <name evidence="8" type="primary">rpsH</name>
    <name evidence="10" type="ORF">IT41_04345</name>
    <name evidence="11" type="ORF">SAMN04487972_11119</name>
</gene>
<dbReference type="RefSeq" id="WP_139221667.1">
    <property type="nucleotide sequence ID" value="NZ_FOJO01000011.1"/>
</dbReference>
<dbReference type="GO" id="GO:0005840">
    <property type="term" value="C:ribosome"/>
    <property type="evidence" value="ECO:0007669"/>
    <property type="project" value="UniProtKB-KW"/>
</dbReference>
<evidence type="ECO:0000256" key="6">
    <source>
        <dbReference type="ARBA" id="ARBA00035258"/>
    </source>
</evidence>
<dbReference type="Gene3D" id="3.30.1490.10">
    <property type="match status" value="1"/>
</dbReference>
<comment type="subunit">
    <text evidence="7 8">Part of the 30S ribosomal subunit. Contacts proteins S5 and S12.</text>
</comment>
<keyword evidence="4 8" id="KW-0689">Ribosomal protein</keyword>
<dbReference type="AlphaFoldDB" id="A0A099F592"/>
<evidence type="ECO:0000313" key="12">
    <source>
        <dbReference type="Proteomes" id="UP000029846"/>
    </source>
</evidence>